<dbReference type="Gene3D" id="2.160.10.10">
    <property type="entry name" value="Hexapeptide repeat proteins"/>
    <property type="match status" value="1"/>
</dbReference>
<keyword evidence="9" id="KW-0934">Plastid</keyword>
<protein>
    <recommendedName>
        <fullName evidence="3 9">Glucose-1-phosphate adenylyltransferase</fullName>
        <ecNumber evidence="3 9">2.7.7.27</ecNumber>
    </recommendedName>
    <alternativeName>
        <fullName evidence="9">ADP-glucose pyrophosphorylase</fullName>
    </alternativeName>
</protein>
<dbReference type="NCBIfam" id="TIGR02091">
    <property type="entry name" value="glgC"/>
    <property type="match status" value="1"/>
</dbReference>
<evidence type="ECO:0000313" key="12">
    <source>
        <dbReference type="Proteomes" id="UP001054857"/>
    </source>
</evidence>
<comment type="caution">
    <text evidence="11">The sequence shown here is derived from an EMBL/GenBank/DDBJ whole genome shotgun (WGS) entry which is preliminary data.</text>
</comment>
<keyword evidence="8 9" id="KW-0067">ATP-binding</keyword>
<name>A0AAD3DUU9_9CHLO</name>
<dbReference type="Gene3D" id="3.90.550.10">
    <property type="entry name" value="Spore Coat Polysaccharide Biosynthesis Protein SpsA, Chain A"/>
    <property type="match status" value="1"/>
</dbReference>
<dbReference type="GO" id="GO:0019252">
    <property type="term" value="P:starch biosynthetic process"/>
    <property type="evidence" value="ECO:0007669"/>
    <property type="project" value="UniProtKB-KW"/>
</dbReference>
<comment type="subunit">
    <text evidence="9">Heterotetramer.</text>
</comment>
<evidence type="ECO:0000256" key="5">
    <source>
        <dbReference type="ARBA" id="ARBA00022679"/>
    </source>
</evidence>
<dbReference type="PANTHER" id="PTHR43523">
    <property type="entry name" value="GLUCOSE-1-PHOSPHATE ADENYLYLTRANSFERASE-RELATED"/>
    <property type="match status" value="1"/>
</dbReference>
<reference evidence="11 12" key="1">
    <citation type="journal article" date="2021" name="Sci. Rep.">
        <title>Genome sequencing of the multicellular alga Astrephomene provides insights into convergent evolution of germ-soma differentiation.</title>
        <authorList>
            <person name="Yamashita S."/>
            <person name="Yamamoto K."/>
            <person name="Matsuzaki R."/>
            <person name="Suzuki S."/>
            <person name="Yamaguchi H."/>
            <person name="Hirooka S."/>
            <person name="Minakuchi Y."/>
            <person name="Miyagishima S."/>
            <person name="Kawachi M."/>
            <person name="Toyoda A."/>
            <person name="Nozaki H."/>
        </authorList>
    </citation>
    <scope>NUCLEOTIDE SEQUENCE [LARGE SCALE GENOMIC DNA]</scope>
    <source>
        <strain evidence="11 12">NIES-4017</strain>
    </source>
</reference>
<evidence type="ECO:0000256" key="6">
    <source>
        <dbReference type="ARBA" id="ARBA00022695"/>
    </source>
</evidence>
<feature type="domain" description="Nucleotidyl transferase" evidence="10">
    <location>
        <begin position="81"/>
        <end position="357"/>
    </location>
</feature>
<dbReference type="InterPro" id="IPR005835">
    <property type="entry name" value="NTP_transferase_dom"/>
</dbReference>
<evidence type="ECO:0000256" key="2">
    <source>
        <dbReference type="ARBA" id="ARBA00010443"/>
    </source>
</evidence>
<evidence type="ECO:0000256" key="1">
    <source>
        <dbReference type="ARBA" id="ARBA00000956"/>
    </source>
</evidence>
<keyword evidence="9" id="KW-0750">Starch biosynthesis</keyword>
<dbReference type="PROSITE" id="PS00808">
    <property type="entry name" value="ADP_GLC_PYROPHOSPH_1"/>
    <property type="match status" value="1"/>
</dbReference>
<comment type="function">
    <text evidence="9">This protein plays a role in synthesis of starch. It catalyzes the synthesis of the activated glycosyl donor, ADP-glucose from Glc-1-P and ATP.</text>
</comment>
<dbReference type="GO" id="GO:0005978">
    <property type="term" value="P:glycogen biosynthetic process"/>
    <property type="evidence" value="ECO:0007669"/>
    <property type="project" value="InterPro"/>
</dbReference>
<dbReference type="Pfam" id="PF00483">
    <property type="entry name" value="NTP_transferase"/>
    <property type="match status" value="1"/>
</dbReference>
<dbReference type="InterPro" id="IPR011831">
    <property type="entry name" value="ADP-Glc_PPase"/>
</dbReference>
<evidence type="ECO:0000256" key="8">
    <source>
        <dbReference type="ARBA" id="ARBA00022840"/>
    </source>
</evidence>
<dbReference type="PANTHER" id="PTHR43523:SF12">
    <property type="entry name" value="GLUCOSE-1-PHOSPHATE ADENYLYLTRANSFERASE LARGE SUBUNIT 1, CHLOROPLASTIC-RELATED"/>
    <property type="match status" value="1"/>
</dbReference>
<evidence type="ECO:0000256" key="4">
    <source>
        <dbReference type="ARBA" id="ARBA00022533"/>
    </source>
</evidence>
<organism evidence="11 12">
    <name type="scientific">Astrephomene gubernaculifera</name>
    <dbReference type="NCBI Taxonomy" id="47775"/>
    <lineage>
        <taxon>Eukaryota</taxon>
        <taxon>Viridiplantae</taxon>
        <taxon>Chlorophyta</taxon>
        <taxon>core chlorophytes</taxon>
        <taxon>Chlorophyceae</taxon>
        <taxon>CS clade</taxon>
        <taxon>Chlamydomonadales</taxon>
        <taxon>Astrephomenaceae</taxon>
        <taxon>Astrephomene</taxon>
    </lineage>
</organism>
<dbReference type="InterPro" id="IPR011004">
    <property type="entry name" value="Trimer_LpxA-like_sf"/>
</dbReference>
<sequence length="512" mass="55778">MSTLHAQRRAAATSQRSDAKSIPSFSGVAFRGACVTRPASVRNARSTAVRSRRVSQVKAVIEAPQLRYEPATKARTSTVLSIILGGGAGTRLFPLTKSRAKPAVPIGGAYRLIDVPMSNCINSGISKIYILTQFNSTSLNRHLARAYNMGSGVRFGGDGFVEVLAATQTPTDKEWFQGTADAVRQYSWLLEDTKNRAIEDVLILSGDHLYRMDYMKFVNYHRETNADITIGCIAYGEERARDFGLMRIDDKRRVTAFAEKPKSPEALEAMRVDTTVLGLTPEEAAEKPYIASMGIYVFKKSVLVQLLNETYAKANDFGGEIIPKAAADHNVVAYPFYGYWEDIGTIKSFFEENLKLCRHPVTFEFYDPQSPIYTSPRVLPPATVKNCKVTDAIIAQGSFVEDCSINNAVIGIRSIIGSNCTIQDALIMGADYYESDEQRAALLAAGKVPVGIGANSLVSNAIIDKNARVGKNVTIVNKSGVEEGAREAEGIYIRSGIVVIDKGGVVADNSVI</sequence>
<proteinExistence type="inferred from homology"/>
<dbReference type="GO" id="GO:0005524">
    <property type="term" value="F:ATP binding"/>
    <property type="evidence" value="ECO:0007669"/>
    <property type="project" value="UniProtKB-KW"/>
</dbReference>
<dbReference type="SUPFAM" id="SSF51161">
    <property type="entry name" value="Trimeric LpxA-like enzymes"/>
    <property type="match status" value="1"/>
</dbReference>
<evidence type="ECO:0000256" key="3">
    <source>
        <dbReference type="ARBA" id="ARBA00012460"/>
    </source>
</evidence>
<dbReference type="CDD" id="cd02508">
    <property type="entry name" value="ADP_Glucose_PP"/>
    <property type="match status" value="1"/>
</dbReference>
<dbReference type="Proteomes" id="UP001054857">
    <property type="component" value="Unassembled WGS sequence"/>
</dbReference>
<dbReference type="GO" id="GO:0009507">
    <property type="term" value="C:chloroplast"/>
    <property type="evidence" value="ECO:0007669"/>
    <property type="project" value="UniProtKB-SubCell"/>
</dbReference>
<dbReference type="EMBL" id="BMAR01000023">
    <property type="protein sequence ID" value="GFR48416.1"/>
    <property type="molecule type" value="Genomic_DNA"/>
</dbReference>
<evidence type="ECO:0000259" key="10">
    <source>
        <dbReference type="Pfam" id="PF00483"/>
    </source>
</evidence>
<dbReference type="GO" id="GO:0008878">
    <property type="term" value="F:glucose-1-phosphate adenylyltransferase activity"/>
    <property type="evidence" value="ECO:0007669"/>
    <property type="project" value="UniProtKB-EC"/>
</dbReference>
<dbReference type="InterPro" id="IPR005836">
    <property type="entry name" value="ADP_Glu_pyroP_CS"/>
</dbReference>
<comment type="subcellular location">
    <subcellularLocation>
        <location evidence="9">Plastid</location>
        <location evidence="9">Chloroplast</location>
    </subcellularLocation>
</comment>
<dbReference type="SUPFAM" id="SSF53448">
    <property type="entry name" value="Nucleotide-diphospho-sugar transferases"/>
    <property type="match status" value="1"/>
</dbReference>
<comment type="catalytic activity">
    <reaction evidence="1 9">
        <text>alpha-D-glucose 1-phosphate + ATP + H(+) = ADP-alpha-D-glucose + diphosphate</text>
        <dbReference type="Rhea" id="RHEA:12120"/>
        <dbReference type="ChEBI" id="CHEBI:15378"/>
        <dbReference type="ChEBI" id="CHEBI:30616"/>
        <dbReference type="ChEBI" id="CHEBI:33019"/>
        <dbReference type="ChEBI" id="CHEBI:57498"/>
        <dbReference type="ChEBI" id="CHEBI:58601"/>
        <dbReference type="EC" id="2.7.7.27"/>
    </reaction>
</comment>
<evidence type="ECO:0000256" key="7">
    <source>
        <dbReference type="ARBA" id="ARBA00022741"/>
    </source>
</evidence>
<keyword evidence="5 9" id="KW-0808">Transferase</keyword>
<dbReference type="Pfam" id="PF25247">
    <property type="entry name" value="LbH_GLGC"/>
    <property type="match status" value="1"/>
</dbReference>
<evidence type="ECO:0000313" key="11">
    <source>
        <dbReference type="EMBL" id="GFR48416.1"/>
    </source>
</evidence>
<keyword evidence="6 9" id="KW-0548">Nucleotidyltransferase</keyword>
<dbReference type="CDD" id="cd04651">
    <property type="entry name" value="LbH_G1P_AT_C"/>
    <property type="match status" value="1"/>
</dbReference>
<dbReference type="InterPro" id="IPR029044">
    <property type="entry name" value="Nucleotide-diphossugar_trans"/>
</dbReference>
<gene>
    <name evidence="11" type="ORF">Agub_g10311</name>
</gene>
<dbReference type="EC" id="2.7.7.27" evidence="3 9"/>
<dbReference type="PROSITE" id="PS00809">
    <property type="entry name" value="ADP_GLC_PYROPHOSPH_2"/>
    <property type="match status" value="1"/>
</dbReference>
<dbReference type="NCBIfam" id="NF002772">
    <property type="entry name" value="PRK02862.1"/>
    <property type="match status" value="1"/>
</dbReference>
<evidence type="ECO:0000256" key="9">
    <source>
        <dbReference type="RuleBase" id="RU362093"/>
    </source>
</evidence>
<accession>A0AAD3DUU9</accession>
<keyword evidence="4" id="KW-0021">Allosteric enzyme</keyword>
<keyword evidence="7 9" id="KW-0547">Nucleotide-binding</keyword>
<keyword evidence="12" id="KW-1185">Reference proteome</keyword>
<dbReference type="AlphaFoldDB" id="A0AAD3DUU9"/>
<keyword evidence="9" id="KW-0150">Chloroplast</keyword>
<comment type="similarity">
    <text evidence="2 9">Belongs to the bacterial/plant glucose-1-phosphate adenylyltransferase family.</text>
</comment>
<dbReference type="PROSITE" id="PS00810">
    <property type="entry name" value="ADP_GLC_PYROPHOSPH_3"/>
    <property type="match status" value="1"/>
</dbReference>
<comment type="pathway">
    <text evidence="9">Glycan biosynthesis; starch biosynthesis.</text>
</comment>